<feature type="non-terminal residue" evidence="1">
    <location>
        <position position="1"/>
    </location>
</feature>
<dbReference type="Proteomes" id="UP000708208">
    <property type="component" value="Unassembled WGS sequence"/>
</dbReference>
<protein>
    <submittedName>
        <fullName evidence="1">Uncharacterized protein</fullName>
    </submittedName>
</protein>
<gene>
    <name evidence="1" type="ORF">AFUS01_LOCUS10927</name>
</gene>
<feature type="non-terminal residue" evidence="1">
    <location>
        <position position="43"/>
    </location>
</feature>
<dbReference type="AlphaFoldDB" id="A0A8J2K9E4"/>
<comment type="caution">
    <text evidence="1">The sequence shown here is derived from an EMBL/GenBank/DDBJ whole genome shotgun (WGS) entry which is preliminary data.</text>
</comment>
<keyword evidence="2" id="KW-1185">Reference proteome</keyword>
<evidence type="ECO:0000313" key="2">
    <source>
        <dbReference type="Proteomes" id="UP000708208"/>
    </source>
</evidence>
<accession>A0A8J2K9E4</accession>
<proteinExistence type="predicted"/>
<dbReference type="OrthoDB" id="10262005at2759"/>
<dbReference type="EMBL" id="CAJVCH010082337">
    <property type="protein sequence ID" value="CAG7721733.1"/>
    <property type="molecule type" value="Genomic_DNA"/>
</dbReference>
<name>A0A8J2K9E4_9HEXA</name>
<organism evidence="1 2">
    <name type="scientific">Allacma fusca</name>
    <dbReference type="NCBI Taxonomy" id="39272"/>
    <lineage>
        <taxon>Eukaryota</taxon>
        <taxon>Metazoa</taxon>
        <taxon>Ecdysozoa</taxon>
        <taxon>Arthropoda</taxon>
        <taxon>Hexapoda</taxon>
        <taxon>Collembola</taxon>
        <taxon>Symphypleona</taxon>
        <taxon>Sminthuridae</taxon>
        <taxon>Allacma</taxon>
    </lineage>
</organism>
<reference evidence="1" key="1">
    <citation type="submission" date="2021-06" db="EMBL/GenBank/DDBJ databases">
        <authorList>
            <person name="Hodson N. C."/>
            <person name="Mongue J. A."/>
            <person name="Jaron S. K."/>
        </authorList>
    </citation>
    <scope>NUCLEOTIDE SEQUENCE</scope>
</reference>
<evidence type="ECO:0000313" key="1">
    <source>
        <dbReference type="EMBL" id="CAG7721733.1"/>
    </source>
</evidence>
<sequence>LATLSNVLIVLNATGNNITHVEDLAGMEELHTLLLGNNSVKEL</sequence>